<protein>
    <submittedName>
        <fullName evidence="3">Thiamine pyrophosphate-dependent enzyme</fullName>
    </submittedName>
</protein>
<evidence type="ECO:0000256" key="1">
    <source>
        <dbReference type="ARBA" id="ARBA00023002"/>
    </source>
</evidence>
<keyword evidence="4" id="KW-1185">Reference proteome</keyword>
<proteinExistence type="predicted"/>
<dbReference type="CDD" id="cd03375">
    <property type="entry name" value="TPP_OGFOR"/>
    <property type="match status" value="1"/>
</dbReference>
<dbReference type="EMBL" id="JBHUIW010000013">
    <property type="protein sequence ID" value="MFD2182965.1"/>
    <property type="molecule type" value="Genomic_DNA"/>
</dbReference>
<dbReference type="SUPFAM" id="SSF52518">
    <property type="entry name" value="Thiamin diphosphate-binding fold (THDP-binding)"/>
    <property type="match status" value="1"/>
</dbReference>
<name>A0ABW5AKD5_9BRAD</name>
<evidence type="ECO:0000313" key="4">
    <source>
        <dbReference type="Proteomes" id="UP001597314"/>
    </source>
</evidence>
<dbReference type="PANTHER" id="PTHR48084">
    <property type="entry name" value="2-OXOGLUTARATE OXIDOREDUCTASE SUBUNIT KORB-RELATED"/>
    <property type="match status" value="1"/>
</dbReference>
<dbReference type="InterPro" id="IPR051457">
    <property type="entry name" value="2-oxoacid:Fd_oxidoreductase"/>
</dbReference>
<dbReference type="RefSeq" id="WP_378478137.1">
    <property type="nucleotide sequence ID" value="NZ_JBHUIW010000013.1"/>
</dbReference>
<dbReference type="InterPro" id="IPR011766">
    <property type="entry name" value="TPP_enzyme_TPP-bd"/>
</dbReference>
<gene>
    <name evidence="3" type="ORF">ACFSOX_12445</name>
</gene>
<evidence type="ECO:0000259" key="2">
    <source>
        <dbReference type="Pfam" id="PF02775"/>
    </source>
</evidence>
<sequence>MTCATKTCGAQARADVPYATGQQYLKDGVMPHMWCPGCGIGVMLRACLRSFEELGYRNQDTVVVTGIGCTGKLDDYLVTHALHTTHGRALACATGIKAAKDDLHVVVFMGDGDSVTIGGNHFLHAARRNMDLTAIIINNFNFGMTGGQFSGTTFSGAITQTSAYGNPERQIDICALAEVAGANYVARSTPWHVDDLKTLIGEALGRKGFSVVEVLSPCPTHFGSNNKMKKGTEMLAWLQEKTVPVETWRTMTPEARAGLFPIGRLVDRDEPDFNARYAEVGARATGN</sequence>
<accession>A0ABW5AKD5</accession>
<organism evidence="3 4">
    <name type="scientific">Rhodoplanes azumiensis</name>
    <dbReference type="NCBI Taxonomy" id="1897628"/>
    <lineage>
        <taxon>Bacteria</taxon>
        <taxon>Pseudomonadati</taxon>
        <taxon>Pseudomonadota</taxon>
        <taxon>Alphaproteobacteria</taxon>
        <taxon>Hyphomicrobiales</taxon>
        <taxon>Nitrobacteraceae</taxon>
        <taxon>Rhodoplanes</taxon>
    </lineage>
</organism>
<evidence type="ECO:0000313" key="3">
    <source>
        <dbReference type="EMBL" id="MFD2182965.1"/>
    </source>
</evidence>
<dbReference type="Pfam" id="PF02775">
    <property type="entry name" value="TPP_enzyme_C"/>
    <property type="match status" value="1"/>
</dbReference>
<feature type="domain" description="Thiamine pyrophosphate enzyme TPP-binding" evidence="2">
    <location>
        <begin position="76"/>
        <end position="214"/>
    </location>
</feature>
<keyword evidence="1" id="KW-0560">Oxidoreductase</keyword>
<dbReference type="Proteomes" id="UP001597314">
    <property type="component" value="Unassembled WGS sequence"/>
</dbReference>
<dbReference type="PANTHER" id="PTHR48084:SF1">
    <property type="entry name" value="2-OXOGLUTARATE SYNTHASE SUBUNIT KORB"/>
    <property type="match status" value="1"/>
</dbReference>
<comment type="caution">
    <text evidence="3">The sequence shown here is derived from an EMBL/GenBank/DDBJ whole genome shotgun (WGS) entry which is preliminary data.</text>
</comment>
<dbReference type="InterPro" id="IPR029061">
    <property type="entry name" value="THDP-binding"/>
</dbReference>
<dbReference type="Gene3D" id="3.40.50.970">
    <property type="match status" value="1"/>
</dbReference>
<reference evidence="4" key="1">
    <citation type="journal article" date="2019" name="Int. J. Syst. Evol. Microbiol.">
        <title>The Global Catalogue of Microorganisms (GCM) 10K type strain sequencing project: providing services to taxonomists for standard genome sequencing and annotation.</title>
        <authorList>
            <consortium name="The Broad Institute Genomics Platform"/>
            <consortium name="The Broad Institute Genome Sequencing Center for Infectious Disease"/>
            <person name="Wu L."/>
            <person name="Ma J."/>
        </authorList>
    </citation>
    <scope>NUCLEOTIDE SEQUENCE [LARGE SCALE GENOMIC DNA]</scope>
    <source>
        <strain evidence="4">CGMCC 1.6774</strain>
    </source>
</reference>